<dbReference type="GO" id="GO:0007165">
    <property type="term" value="P:signal transduction"/>
    <property type="evidence" value="ECO:0007669"/>
    <property type="project" value="InterPro"/>
</dbReference>
<evidence type="ECO:0000313" key="3">
    <source>
        <dbReference type="Proteomes" id="UP000317557"/>
    </source>
</evidence>
<dbReference type="RefSeq" id="WP_142454748.1">
    <property type="nucleotide sequence ID" value="NZ_FXTP01000009.1"/>
</dbReference>
<dbReference type="InterPro" id="IPR002545">
    <property type="entry name" value="CheW-lke_dom"/>
</dbReference>
<dbReference type="Proteomes" id="UP000317557">
    <property type="component" value="Unassembled WGS sequence"/>
</dbReference>
<reference evidence="2 3" key="1">
    <citation type="submission" date="2017-05" db="EMBL/GenBank/DDBJ databases">
        <authorList>
            <person name="Varghese N."/>
            <person name="Submissions S."/>
        </authorList>
    </citation>
    <scope>NUCLEOTIDE SEQUENCE [LARGE SCALE GENOMIC DNA]</scope>
    <source>
        <strain evidence="2 3">DSM 21985</strain>
    </source>
</reference>
<feature type="domain" description="CheW-like" evidence="1">
    <location>
        <begin position="1"/>
        <end position="147"/>
    </location>
</feature>
<dbReference type="PANTHER" id="PTHR22617:SF23">
    <property type="entry name" value="CHEMOTAXIS PROTEIN CHEW"/>
    <property type="match status" value="1"/>
</dbReference>
<dbReference type="PANTHER" id="PTHR22617">
    <property type="entry name" value="CHEMOTAXIS SENSOR HISTIDINE KINASE-RELATED"/>
    <property type="match status" value="1"/>
</dbReference>
<name>A0A521DU53_9BACT</name>
<dbReference type="Pfam" id="PF01584">
    <property type="entry name" value="CheW"/>
    <property type="match status" value="2"/>
</dbReference>
<gene>
    <name evidence="2" type="ORF">SAMN06265219_109112</name>
</gene>
<evidence type="ECO:0000259" key="1">
    <source>
        <dbReference type="PROSITE" id="PS50851"/>
    </source>
</evidence>
<dbReference type="SMART" id="SM00260">
    <property type="entry name" value="CheW"/>
    <property type="match status" value="1"/>
</dbReference>
<dbReference type="EMBL" id="FXTP01000009">
    <property type="protein sequence ID" value="SMO75246.1"/>
    <property type="molecule type" value="Genomic_DNA"/>
</dbReference>
<dbReference type="SUPFAM" id="SSF50341">
    <property type="entry name" value="CheW-like"/>
    <property type="match status" value="2"/>
</dbReference>
<dbReference type="AlphaFoldDB" id="A0A521DU53"/>
<proteinExistence type="predicted"/>
<dbReference type="OrthoDB" id="9794382at2"/>
<dbReference type="Pfam" id="PF13682">
    <property type="entry name" value="CZB"/>
    <property type="match status" value="1"/>
</dbReference>
<protein>
    <submittedName>
        <fullName evidence="2">Purine-binding chemotaxis protein CheW</fullName>
    </submittedName>
</protein>
<keyword evidence="3" id="KW-1185">Reference proteome</keyword>
<dbReference type="InterPro" id="IPR025991">
    <property type="entry name" value="Chemoreceptor_zinc-bind_dom"/>
</dbReference>
<dbReference type="Gene3D" id="1.20.120.30">
    <property type="entry name" value="Aspartate receptor, ligand-binding domain"/>
    <property type="match status" value="1"/>
</dbReference>
<dbReference type="GO" id="GO:0006935">
    <property type="term" value="P:chemotaxis"/>
    <property type="evidence" value="ECO:0007669"/>
    <property type="project" value="InterPro"/>
</dbReference>
<dbReference type="InterPro" id="IPR039315">
    <property type="entry name" value="CheW"/>
</dbReference>
<sequence length="268" mass="31039">MLYLSFTISGSKYAVPVSFIEETIQSTAITRIPKMPNHVLGVMNLRGKIVPVYDTRLRMGVKSNYEIRQELKELLKAREQEHINWLKTLENEVEQEKKISVQRDPALCNFGKWYKPYLNNLIERQKQQGNVDNVFLGILKQFDEPHREIHGLADKADTLMRKGNTEAAKKLISHARDTTLKQMLDLFNRFYEAIDEQQRRDVIVVVKKGDFQFGITVDAINTTVEIDELQELSRENEVVEAICMTKDQPIQILNLESFWVNNADDQAA</sequence>
<evidence type="ECO:0000313" key="2">
    <source>
        <dbReference type="EMBL" id="SMO75246.1"/>
    </source>
</evidence>
<dbReference type="GO" id="GO:0005829">
    <property type="term" value="C:cytosol"/>
    <property type="evidence" value="ECO:0007669"/>
    <property type="project" value="TreeGrafter"/>
</dbReference>
<dbReference type="PROSITE" id="PS50851">
    <property type="entry name" value="CHEW"/>
    <property type="match status" value="1"/>
</dbReference>
<dbReference type="InterPro" id="IPR036061">
    <property type="entry name" value="CheW-like_dom_sf"/>
</dbReference>
<organism evidence="2 3">
    <name type="scientific">Gracilimonas mengyeensis</name>
    <dbReference type="NCBI Taxonomy" id="1302730"/>
    <lineage>
        <taxon>Bacteria</taxon>
        <taxon>Pseudomonadati</taxon>
        <taxon>Balneolota</taxon>
        <taxon>Balneolia</taxon>
        <taxon>Balneolales</taxon>
        <taxon>Balneolaceae</taxon>
        <taxon>Gracilimonas</taxon>
    </lineage>
</organism>
<accession>A0A521DU53</accession>